<sequence length="90" mass="9675">MFGQKQLDEFMTALNGGRGDLDAWLEANDEAEVRTAVKAVIHVTKTQCANACLDIALKHQQTMATHGTGKSDGAKECAETILPSPFTQPT</sequence>
<dbReference type="AlphaFoldDB" id="A0A850QRC7"/>
<proteinExistence type="predicted"/>
<evidence type="ECO:0000313" key="2">
    <source>
        <dbReference type="EMBL" id="NVO79360.1"/>
    </source>
</evidence>
<gene>
    <name evidence="2" type="ORF">HV832_16195</name>
</gene>
<feature type="region of interest" description="Disordered" evidence="1">
    <location>
        <begin position="65"/>
        <end position="90"/>
    </location>
</feature>
<evidence type="ECO:0000313" key="3">
    <source>
        <dbReference type="Proteomes" id="UP000588051"/>
    </source>
</evidence>
<name>A0A850QRC7_9BURK</name>
<dbReference type="Proteomes" id="UP000588051">
    <property type="component" value="Unassembled WGS sequence"/>
</dbReference>
<reference evidence="2 3" key="1">
    <citation type="submission" date="2020-06" db="EMBL/GenBank/DDBJ databases">
        <authorList>
            <person name="Qiu C."/>
            <person name="Liu Z."/>
        </authorList>
    </citation>
    <scope>NUCLEOTIDE SEQUENCE [LARGE SCALE GENOMIC DNA]</scope>
    <source>
        <strain evidence="2 3">EM 1</strain>
    </source>
</reference>
<comment type="caution">
    <text evidence="2">The sequence shown here is derived from an EMBL/GenBank/DDBJ whole genome shotgun (WGS) entry which is preliminary data.</text>
</comment>
<accession>A0A850QRC7</accession>
<protein>
    <submittedName>
        <fullName evidence="2">Uncharacterized protein</fullName>
    </submittedName>
</protein>
<organism evidence="2 3">
    <name type="scientific">Undibacterium oligocarboniphilum</name>
    <dbReference type="NCBI Taxonomy" id="666702"/>
    <lineage>
        <taxon>Bacteria</taxon>
        <taxon>Pseudomonadati</taxon>
        <taxon>Pseudomonadota</taxon>
        <taxon>Betaproteobacteria</taxon>
        <taxon>Burkholderiales</taxon>
        <taxon>Oxalobacteraceae</taxon>
        <taxon>Undibacterium</taxon>
    </lineage>
</organism>
<evidence type="ECO:0000256" key="1">
    <source>
        <dbReference type="SAM" id="MobiDB-lite"/>
    </source>
</evidence>
<dbReference type="EMBL" id="JABXYJ010000014">
    <property type="protein sequence ID" value="NVO79360.1"/>
    <property type="molecule type" value="Genomic_DNA"/>
</dbReference>
<keyword evidence="3" id="KW-1185">Reference proteome</keyword>
<dbReference type="RefSeq" id="WP_176804967.1">
    <property type="nucleotide sequence ID" value="NZ_JABXYJ010000014.1"/>
</dbReference>